<comment type="subcellular location">
    <subcellularLocation>
        <location evidence="1">Membrane</location>
        <topology evidence="1">Multi-pass membrane protein</topology>
    </subcellularLocation>
</comment>
<protein>
    <submittedName>
        <fullName evidence="9">Spore germination protein KB</fullName>
    </submittedName>
</protein>
<keyword evidence="5 8" id="KW-0812">Transmembrane</keyword>
<dbReference type="InterPro" id="IPR004761">
    <property type="entry name" value="Spore_GerAB"/>
</dbReference>
<dbReference type="PANTHER" id="PTHR34975:SF2">
    <property type="entry name" value="SPORE GERMINATION PROTEIN A2"/>
    <property type="match status" value="1"/>
</dbReference>
<dbReference type="EMBL" id="JAUSSU010000016">
    <property type="protein sequence ID" value="MDQ0116137.1"/>
    <property type="molecule type" value="Genomic_DNA"/>
</dbReference>
<dbReference type="PANTHER" id="PTHR34975">
    <property type="entry name" value="SPORE GERMINATION PROTEIN A2"/>
    <property type="match status" value="1"/>
</dbReference>
<evidence type="ECO:0000256" key="6">
    <source>
        <dbReference type="ARBA" id="ARBA00022989"/>
    </source>
</evidence>
<gene>
    <name evidence="9" type="ORF">J2T15_005613</name>
</gene>
<feature type="transmembrane region" description="Helical" evidence="8">
    <location>
        <begin position="82"/>
        <end position="106"/>
    </location>
</feature>
<evidence type="ECO:0000256" key="3">
    <source>
        <dbReference type="ARBA" id="ARBA00022448"/>
    </source>
</evidence>
<name>A0ABT9U912_PAEHA</name>
<evidence type="ECO:0000256" key="2">
    <source>
        <dbReference type="ARBA" id="ARBA00007998"/>
    </source>
</evidence>
<feature type="transmembrane region" description="Helical" evidence="8">
    <location>
        <begin position="305"/>
        <end position="325"/>
    </location>
</feature>
<accession>A0ABT9U912</accession>
<dbReference type="Proteomes" id="UP001229346">
    <property type="component" value="Unassembled WGS sequence"/>
</dbReference>
<organism evidence="9 10">
    <name type="scientific">Paenibacillus harenae</name>
    <dbReference type="NCBI Taxonomy" id="306543"/>
    <lineage>
        <taxon>Bacteria</taxon>
        <taxon>Bacillati</taxon>
        <taxon>Bacillota</taxon>
        <taxon>Bacilli</taxon>
        <taxon>Bacillales</taxon>
        <taxon>Paenibacillaceae</taxon>
        <taxon>Paenibacillus</taxon>
    </lineage>
</organism>
<evidence type="ECO:0000313" key="9">
    <source>
        <dbReference type="EMBL" id="MDQ0116137.1"/>
    </source>
</evidence>
<comment type="caution">
    <text evidence="9">The sequence shown here is derived from an EMBL/GenBank/DDBJ whole genome shotgun (WGS) entry which is preliminary data.</text>
</comment>
<feature type="transmembrane region" description="Helical" evidence="8">
    <location>
        <begin position="118"/>
        <end position="141"/>
    </location>
</feature>
<evidence type="ECO:0000313" key="10">
    <source>
        <dbReference type="Proteomes" id="UP001229346"/>
    </source>
</evidence>
<comment type="similarity">
    <text evidence="2">Belongs to the amino acid-polyamine-organocation (APC) superfamily. Spore germination protein (SGP) (TC 2.A.3.9) family.</text>
</comment>
<keyword evidence="3" id="KW-0813">Transport</keyword>
<keyword evidence="7 8" id="KW-0472">Membrane</keyword>
<feature type="transmembrane region" description="Helical" evidence="8">
    <location>
        <begin position="187"/>
        <end position="208"/>
    </location>
</feature>
<feature type="transmembrane region" description="Helical" evidence="8">
    <location>
        <begin position="220"/>
        <end position="243"/>
    </location>
</feature>
<feature type="transmembrane region" description="Helical" evidence="8">
    <location>
        <begin position="271"/>
        <end position="293"/>
    </location>
</feature>
<dbReference type="NCBIfam" id="TIGR00912">
    <property type="entry name" value="2A0309"/>
    <property type="match status" value="1"/>
</dbReference>
<evidence type="ECO:0000256" key="5">
    <source>
        <dbReference type="ARBA" id="ARBA00022692"/>
    </source>
</evidence>
<sequence>MTKNIRMSVRQFTVLILLYTIGTTILVIPSSLAVDAKQNAWIAAAAGCLISTAIVGLYIWLGGKLGDRTLIEYVEYVFGKWMSVPLTVLFLFFSFIGSATVLFYIGNFMTTQVMPETPIESIVILFTCIIVMGLLAGLEVLARAAEILMPWFLLLFIVSTLFLIPEIEIEKIQPVTEIGLKPILKASLSYIGTASLPLLVFLMVFPAFIHNRAKAKKGFLIGNLLGGLFIIIITFLSISILGADFTERNLYPSYALAKKINVGDFIQRVEILMAGMWFITIFFKISLYSYSFVTGLAQLCGIKEYRPLVIPFGILLIVYSLTVYPDVVYMMDFDSTVYIPYILSIALLLPAFILAAGIVKENMSK</sequence>
<feature type="transmembrane region" description="Helical" evidence="8">
    <location>
        <begin position="40"/>
        <end position="61"/>
    </location>
</feature>
<feature type="transmembrane region" description="Helical" evidence="8">
    <location>
        <begin position="337"/>
        <end position="359"/>
    </location>
</feature>
<proteinExistence type="inferred from homology"/>
<feature type="transmembrane region" description="Helical" evidence="8">
    <location>
        <begin position="12"/>
        <end position="34"/>
    </location>
</feature>
<evidence type="ECO:0000256" key="4">
    <source>
        <dbReference type="ARBA" id="ARBA00022544"/>
    </source>
</evidence>
<evidence type="ECO:0000256" key="7">
    <source>
        <dbReference type="ARBA" id="ARBA00023136"/>
    </source>
</evidence>
<dbReference type="RefSeq" id="WP_307208172.1">
    <property type="nucleotide sequence ID" value="NZ_JAUSSU010000016.1"/>
</dbReference>
<evidence type="ECO:0000256" key="8">
    <source>
        <dbReference type="SAM" id="Phobius"/>
    </source>
</evidence>
<keyword evidence="10" id="KW-1185">Reference proteome</keyword>
<keyword evidence="6 8" id="KW-1133">Transmembrane helix</keyword>
<reference evidence="9 10" key="1">
    <citation type="submission" date="2023-07" db="EMBL/GenBank/DDBJ databases">
        <title>Sorghum-associated microbial communities from plants grown in Nebraska, USA.</title>
        <authorList>
            <person name="Schachtman D."/>
        </authorList>
    </citation>
    <scope>NUCLEOTIDE SEQUENCE [LARGE SCALE GENOMIC DNA]</scope>
    <source>
        <strain evidence="9 10">CC482</strain>
    </source>
</reference>
<dbReference type="Pfam" id="PF03845">
    <property type="entry name" value="Spore_permease"/>
    <property type="match status" value="1"/>
</dbReference>
<evidence type="ECO:0000256" key="1">
    <source>
        <dbReference type="ARBA" id="ARBA00004141"/>
    </source>
</evidence>
<feature type="transmembrane region" description="Helical" evidence="8">
    <location>
        <begin position="148"/>
        <end position="167"/>
    </location>
</feature>
<keyword evidence="4" id="KW-0309">Germination</keyword>